<organism evidence="1 2">
    <name type="scientific">Shewanella khirikhana</name>
    <dbReference type="NCBI Taxonomy" id="1965282"/>
    <lineage>
        <taxon>Bacteria</taxon>
        <taxon>Pseudomonadati</taxon>
        <taxon>Pseudomonadota</taxon>
        <taxon>Gammaproteobacteria</taxon>
        <taxon>Alteromonadales</taxon>
        <taxon>Shewanellaceae</taxon>
        <taxon>Shewanella</taxon>
    </lineage>
</organism>
<keyword evidence="2" id="KW-1185">Reference proteome</keyword>
<proteinExistence type="predicted"/>
<evidence type="ECO:0000313" key="1">
    <source>
        <dbReference type="EMBL" id="AZQ11830.1"/>
    </source>
</evidence>
<dbReference type="Pfam" id="PF11661">
    <property type="entry name" value="DUF2986"/>
    <property type="match status" value="1"/>
</dbReference>
<evidence type="ECO:0000313" key="2">
    <source>
        <dbReference type="Proteomes" id="UP000278437"/>
    </source>
</evidence>
<sequence length="80" mass="8690">MNRKKKINQTLIAKDKKKKAKLHGNNKPKYVSKAEREKLAQLAVADGTEVDITEEAITEAAIDEASSEANAVSAEVQPAN</sequence>
<dbReference type="Proteomes" id="UP000278437">
    <property type="component" value="Chromosome"/>
</dbReference>
<dbReference type="RefSeq" id="WP_126168063.1">
    <property type="nucleotide sequence ID" value="NZ_CP020373.1"/>
</dbReference>
<protein>
    <recommendedName>
        <fullName evidence="3">DUF2986 domain-containing protein</fullName>
    </recommendedName>
</protein>
<gene>
    <name evidence="1" type="ORF">STH12_02761</name>
</gene>
<evidence type="ECO:0008006" key="3">
    <source>
        <dbReference type="Google" id="ProtNLM"/>
    </source>
</evidence>
<accession>A0ABN5TZ27</accession>
<reference evidence="2" key="1">
    <citation type="submission" date="2017-03" db="EMBL/GenBank/DDBJ databases">
        <title>Full genome sequence of a non-lethal Shewanella isolate that potentiates virulence of Vibio parahaemolyticus causing acute hepatopancreatic necrosis disease (AHPND) in shrimp.</title>
        <authorList>
            <person name="Prachumwat A."/>
            <person name="Sritunyalucksana K."/>
        </authorList>
    </citation>
    <scope>NUCLEOTIDE SEQUENCE [LARGE SCALE GENOMIC DNA]</scope>
    <source>
        <strain evidence="2">TH2012</strain>
    </source>
</reference>
<dbReference type="InterPro" id="IPR021677">
    <property type="entry name" value="DUF2986"/>
</dbReference>
<dbReference type="EMBL" id="CP020373">
    <property type="protein sequence ID" value="AZQ11830.1"/>
    <property type="molecule type" value="Genomic_DNA"/>
</dbReference>
<name>A0ABN5TZ27_9GAMM</name>